<evidence type="ECO:0000313" key="1">
    <source>
        <dbReference type="EMBL" id="GMR62587.1"/>
    </source>
</evidence>
<comment type="caution">
    <text evidence="1">The sequence shown here is derived from an EMBL/GenBank/DDBJ whole genome shotgun (WGS) entry which is preliminary data.</text>
</comment>
<proteinExistence type="predicted"/>
<feature type="non-terminal residue" evidence="1">
    <location>
        <position position="1"/>
    </location>
</feature>
<name>A0AAN5DI29_9BILA</name>
<reference evidence="2" key="1">
    <citation type="submission" date="2022-10" db="EMBL/GenBank/DDBJ databases">
        <title>Genome assembly of Pristionchus species.</title>
        <authorList>
            <person name="Yoshida K."/>
            <person name="Sommer R.J."/>
        </authorList>
    </citation>
    <scope>NUCLEOTIDE SEQUENCE [LARGE SCALE GENOMIC DNA]</scope>
    <source>
        <strain evidence="2">RS5460</strain>
    </source>
</reference>
<gene>
    <name evidence="1" type="ORF">PMAYCL1PPCAC_32782</name>
</gene>
<dbReference type="AlphaFoldDB" id="A0AAN5DI29"/>
<accession>A0AAN5DI29</accession>
<keyword evidence="2" id="KW-1185">Reference proteome</keyword>
<dbReference type="Proteomes" id="UP001328107">
    <property type="component" value="Unassembled WGS sequence"/>
</dbReference>
<dbReference type="EMBL" id="BTRK01000006">
    <property type="protein sequence ID" value="GMR62587.1"/>
    <property type="molecule type" value="Genomic_DNA"/>
</dbReference>
<sequence length="218" mass="25121">LLQKLKTTPANHHKYTTEMVSKKMEYDSDPFMNALRSDLELNLEKEMMDCTGRVLDKAGIIKEDNSGQTVIMNAETGEFLMKRAFETTGKEVIFVGCLASRSLRKEDAQAFYRGLIDKCKTRGLKVSEKEIYKIVDRNDRNAISSLIEEGLTFLEQRKNKDNEILVFLFFVDNLDDDLYGEGYRNLSLKTIQNICSIMKNHHDSLCMYLPIGHESMLR</sequence>
<dbReference type="Gene3D" id="3.40.50.2300">
    <property type="match status" value="1"/>
</dbReference>
<organism evidence="1 2">
    <name type="scientific">Pristionchus mayeri</name>
    <dbReference type="NCBI Taxonomy" id="1317129"/>
    <lineage>
        <taxon>Eukaryota</taxon>
        <taxon>Metazoa</taxon>
        <taxon>Ecdysozoa</taxon>
        <taxon>Nematoda</taxon>
        <taxon>Chromadorea</taxon>
        <taxon>Rhabditida</taxon>
        <taxon>Rhabditina</taxon>
        <taxon>Diplogasteromorpha</taxon>
        <taxon>Diplogasteroidea</taxon>
        <taxon>Neodiplogasteridae</taxon>
        <taxon>Pristionchus</taxon>
    </lineage>
</organism>
<protein>
    <submittedName>
        <fullName evidence="1">Uncharacterized protein</fullName>
    </submittedName>
</protein>
<evidence type="ECO:0000313" key="2">
    <source>
        <dbReference type="Proteomes" id="UP001328107"/>
    </source>
</evidence>